<evidence type="ECO:0000256" key="3">
    <source>
        <dbReference type="ARBA" id="ARBA00022448"/>
    </source>
</evidence>
<keyword evidence="12" id="KW-1185">Reference proteome</keyword>
<keyword evidence="9" id="KW-1133">Transmembrane helix</keyword>
<evidence type="ECO:0000256" key="7">
    <source>
        <dbReference type="ARBA" id="ARBA00022967"/>
    </source>
</evidence>
<dbReference type="SMART" id="SM00382">
    <property type="entry name" value="AAA"/>
    <property type="match status" value="1"/>
</dbReference>
<dbReference type="EMBL" id="FNPD01000008">
    <property type="protein sequence ID" value="SDY00208.1"/>
    <property type="molecule type" value="Genomic_DNA"/>
</dbReference>
<proteinExistence type="inferred from homology"/>
<sequence length="428" mass="46929">MRVLADLRCRSRISISILSVAAVAGWCILKMKIKRARSRKSGLKIWGLLYFRKALSSLAYVMNASEKVLTPQECPKGNVVVVAGGACIADLCDVLLQYLHCPKRKECIVTSIAIKAEGLIKRYGDLVAVNGVSFDVEEGELFGFLGPNGAGKTTTIRMLTGLSKPTAGNVELLGLDIKANAAMTKGFTGVVPEASNLYDELTALENLLFMGKLYGVRRKERYERAMTLLELFSLQEKRDRPFRTLSRGMKRSLTIAAALIHNPKILFLDEPTVGLDVMTARSLRSAIQKLRDQGMTIFLTTHYLEEADVLCDRIAIIVRGQIVSVEKPEELKKMAIKEQAIELTIRGSVSILVERLAALIGTKPIIVDSNTLRCSGTTNSLLPHICRAIQDAGAEIESINTIKPTLEEAFVRITGLSSSMMAMEKGGK</sequence>
<comment type="subcellular location">
    <subcellularLocation>
        <location evidence="1">Cell membrane</location>
    </subcellularLocation>
</comment>
<accession>A0A1H3GC44</accession>
<dbReference type="PROSITE" id="PS50893">
    <property type="entry name" value="ABC_TRANSPORTER_2"/>
    <property type="match status" value="1"/>
</dbReference>
<evidence type="ECO:0000256" key="8">
    <source>
        <dbReference type="ARBA" id="ARBA00023136"/>
    </source>
</evidence>
<dbReference type="InterPro" id="IPR050763">
    <property type="entry name" value="ABC_transporter_ATP-binding"/>
</dbReference>
<dbReference type="Proteomes" id="UP000199266">
    <property type="component" value="Unassembled WGS sequence"/>
</dbReference>
<dbReference type="InterPro" id="IPR003593">
    <property type="entry name" value="AAA+_ATPase"/>
</dbReference>
<keyword evidence="5" id="KW-0547">Nucleotide-binding</keyword>
<dbReference type="InterPro" id="IPR003439">
    <property type="entry name" value="ABC_transporter-like_ATP-bd"/>
</dbReference>
<feature type="transmembrane region" description="Helical" evidence="9">
    <location>
        <begin position="12"/>
        <end position="29"/>
    </location>
</feature>
<evidence type="ECO:0000313" key="11">
    <source>
        <dbReference type="EMBL" id="SDY00208.1"/>
    </source>
</evidence>
<evidence type="ECO:0000313" key="12">
    <source>
        <dbReference type="Proteomes" id="UP000199266"/>
    </source>
</evidence>
<dbReference type="GO" id="GO:0016887">
    <property type="term" value="F:ATP hydrolysis activity"/>
    <property type="evidence" value="ECO:0007669"/>
    <property type="project" value="InterPro"/>
</dbReference>
<keyword evidence="6 11" id="KW-0067">ATP-binding</keyword>
<evidence type="ECO:0000256" key="4">
    <source>
        <dbReference type="ARBA" id="ARBA00022475"/>
    </source>
</evidence>
<evidence type="ECO:0000256" key="6">
    <source>
        <dbReference type="ARBA" id="ARBA00022840"/>
    </source>
</evidence>
<dbReference type="Gene3D" id="3.40.50.300">
    <property type="entry name" value="P-loop containing nucleotide triphosphate hydrolases"/>
    <property type="match status" value="1"/>
</dbReference>
<keyword evidence="9" id="KW-0812">Transmembrane</keyword>
<organism evidence="11 12">
    <name type="scientific">Acetomicrobium thermoterrenum DSM 13490</name>
    <dbReference type="NCBI Taxonomy" id="1120987"/>
    <lineage>
        <taxon>Bacteria</taxon>
        <taxon>Thermotogati</taxon>
        <taxon>Synergistota</taxon>
        <taxon>Synergistia</taxon>
        <taxon>Synergistales</taxon>
        <taxon>Acetomicrobiaceae</taxon>
        <taxon>Acetomicrobium</taxon>
    </lineage>
</organism>
<dbReference type="PANTHER" id="PTHR42711:SF5">
    <property type="entry name" value="ABC TRANSPORTER ATP-BINDING PROTEIN NATA"/>
    <property type="match status" value="1"/>
</dbReference>
<dbReference type="GO" id="GO:0005886">
    <property type="term" value="C:plasma membrane"/>
    <property type="evidence" value="ECO:0007669"/>
    <property type="project" value="UniProtKB-SubCell"/>
</dbReference>
<dbReference type="FunFam" id="3.40.50.300:FF:000589">
    <property type="entry name" value="ABC transporter, ATP-binding subunit"/>
    <property type="match status" value="1"/>
</dbReference>
<dbReference type="Pfam" id="PF00005">
    <property type="entry name" value="ABC_tran"/>
    <property type="match status" value="1"/>
</dbReference>
<dbReference type="SUPFAM" id="SSF52540">
    <property type="entry name" value="P-loop containing nucleoside triphosphate hydrolases"/>
    <property type="match status" value="1"/>
</dbReference>
<dbReference type="PANTHER" id="PTHR42711">
    <property type="entry name" value="ABC TRANSPORTER ATP-BINDING PROTEIN"/>
    <property type="match status" value="1"/>
</dbReference>
<dbReference type="InterPro" id="IPR027417">
    <property type="entry name" value="P-loop_NTPase"/>
</dbReference>
<keyword evidence="3" id="KW-0813">Transport</keyword>
<comment type="similarity">
    <text evidence="2">Belongs to the ABC transporter superfamily.</text>
</comment>
<evidence type="ECO:0000256" key="5">
    <source>
        <dbReference type="ARBA" id="ARBA00022741"/>
    </source>
</evidence>
<reference evidence="12" key="1">
    <citation type="submission" date="2016-10" db="EMBL/GenBank/DDBJ databases">
        <authorList>
            <person name="Varghese N."/>
            <person name="Submissions S."/>
        </authorList>
    </citation>
    <scope>NUCLEOTIDE SEQUENCE [LARGE SCALE GENOMIC DNA]</scope>
    <source>
        <strain evidence="12">DSM 13490</strain>
    </source>
</reference>
<feature type="domain" description="ABC transporter" evidence="10">
    <location>
        <begin position="114"/>
        <end position="344"/>
    </location>
</feature>
<name>A0A1H3GC44_9BACT</name>
<evidence type="ECO:0000259" key="10">
    <source>
        <dbReference type="PROSITE" id="PS50893"/>
    </source>
</evidence>
<evidence type="ECO:0000256" key="9">
    <source>
        <dbReference type="SAM" id="Phobius"/>
    </source>
</evidence>
<keyword evidence="4" id="KW-1003">Cell membrane</keyword>
<evidence type="ECO:0000256" key="2">
    <source>
        <dbReference type="ARBA" id="ARBA00005417"/>
    </source>
</evidence>
<keyword evidence="8 9" id="KW-0472">Membrane</keyword>
<evidence type="ECO:0000256" key="1">
    <source>
        <dbReference type="ARBA" id="ARBA00004236"/>
    </source>
</evidence>
<keyword evidence="7" id="KW-1278">Translocase</keyword>
<dbReference type="AlphaFoldDB" id="A0A1H3GC44"/>
<protein>
    <submittedName>
        <fullName evidence="11">ABC-2 type transport system ATP-binding protein</fullName>
    </submittedName>
</protein>
<dbReference type="GO" id="GO:0005524">
    <property type="term" value="F:ATP binding"/>
    <property type="evidence" value="ECO:0007669"/>
    <property type="project" value="UniProtKB-KW"/>
</dbReference>
<gene>
    <name evidence="11" type="ORF">SAMN03080603_01428</name>
</gene>